<name>A0A8J5YTQ0_9ROSI</name>
<comment type="caution">
    <text evidence="5">The sequence shown here is derived from an EMBL/GenBank/DDBJ whole genome shotgun (WGS) entry which is preliminary data.</text>
</comment>
<dbReference type="Gene3D" id="3.90.470.10">
    <property type="entry name" value="Ribosomal protein L22/L17"/>
    <property type="match status" value="1"/>
</dbReference>
<dbReference type="PANTHER" id="PTHR13501">
    <property type="entry name" value="CHLOROPLAST 50S RIBOSOMAL PROTEIN L22-RELATED"/>
    <property type="match status" value="1"/>
</dbReference>
<dbReference type="PANTHER" id="PTHR13501:SF10">
    <property type="entry name" value="LARGE RIBOSOMAL SUBUNIT PROTEIN UL22M"/>
    <property type="match status" value="1"/>
</dbReference>
<comment type="similarity">
    <text evidence="1 4">Belongs to the universal ribosomal protein uL22 family.</text>
</comment>
<dbReference type="InterPro" id="IPR001063">
    <property type="entry name" value="Ribosomal_uL22"/>
</dbReference>
<evidence type="ECO:0000256" key="1">
    <source>
        <dbReference type="ARBA" id="ARBA00009451"/>
    </source>
</evidence>
<evidence type="ECO:0008006" key="7">
    <source>
        <dbReference type="Google" id="ProtNLM"/>
    </source>
</evidence>
<dbReference type="AlphaFoldDB" id="A0A8J5YTQ0"/>
<dbReference type="SUPFAM" id="SSF54843">
    <property type="entry name" value="Ribosomal protein L22"/>
    <property type="match status" value="1"/>
</dbReference>
<dbReference type="EMBL" id="JAHUZN010000007">
    <property type="protein sequence ID" value="KAG8488792.1"/>
    <property type="molecule type" value="Genomic_DNA"/>
</dbReference>
<keyword evidence="2 4" id="KW-0689">Ribosomal protein</keyword>
<evidence type="ECO:0000256" key="3">
    <source>
        <dbReference type="ARBA" id="ARBA00023274"/>
    </source>
</evidence>
<dbReference type="OrthoDB" id="932496at2759"/>
<sequence>MILELKPYRAWYPILKLVYSAAANARHNIGFSETSLVISQVAVNERTTLKKLKPRAQGWNFEFEPLDRYMLRPKPKNTEWLGWLKRINKNTNMTYTNI</sequence>
<dbReference type="Pfam" id="PF00237">
    <property type="entry name" value="Ribosomal_L22"/>
    <property type="match status" value="1"/>
</dbReference>
<dbReference type="GO" id="GO:0003735">
    <property type="term" value="F:structural constituent of ribosome"/>
    <property type="evidence" value="ECO:0007669"/>
    <property type="project" value="InterPro"/>
</dbReference>
<keyword evidence="3 4" id="KW-0687">Ribonucleoprotein</keyword>
<dbReference type="Proteomes" id="UP000701853">
    <property type="component" value="Chromosome 7"/>
</dbReference>
<dbReference type="InterPro" id="IPR036394">
    <property type="entry name" value="Ribosomal_uL22_sf"/>
</dbReference>
<accession>A0A8J5YTQ0</accession>
<reference evidence="5 6" key="1">
    <citation type="journal article" date="2021" name="bioRxiv">
        <title>The Gossypium anomalum genome as a resource for cotton improvement and evolutionary analysis of hybrid incompatibility.</title>
        <authorList>
            <person name="Grover C.E."/>
            <person name="Yuan D."/>
            <person name="Arick M.A."/>
            <person name="Miller E.R."/>
            <person name="Hu G."/>
            <person name="Peterson D.G."/>
            <person name="Wendel J.F."/>
            <person name="Udall J.A."/>
        </authorList>
    </citation>
    <scope>NUCLEOTIDE SEQUENCE [LARGE SCALE GENOMIC DNA]</scope>
    <source>
        <strain evidence="5">JFW-Udall</strain>
        <tissue evidence="5">Leaf</tissue>
    </source>
</reference>
<dbReference type="GO" id="GO:0006412">
    <property type="term" value="P:translation"/>
    <property type="evidence" value="ECO:0007669"/>
    <property type="project" value="InterPro"/>
</dbReference>
<evidence type="ECO:0000313" key="5">
    <source>
        <dbReference type="EMBL" id="KAG8488792.1"/>
    </source>
</evidence>
<dbReference type="GO" id="GO:0015934">
    <property type="term" value="C:large ribosomal subunit"/>
    <property type="evidence" value="ECO:0007669"/>
    <property type="project" value="InterPro"/>
</dbReference>
<organism evidence="5 6">
    <name type="scientific">Gossypium anomalum</name>
    <dbReference type="NCBI Taxonomy" id="47600"/>
    <lineage>
        <taxon>Eukaryota</taxon>
        <taxon>Viridiplantae</taxon>
        <taxon>Streptophyta</taxon>
        <taxon>Embryophyta</taxon>
        <taxon>Tracheophyta</taxon>
        <taxon>Spermatophyta</taxon>
        <taxon>Magnoliopsida</taxon>
        <taxon>eudicotyledons</taxon>
        <taxon>Gunneridae</taxon>
        <taxon>Pentapetalae</taxon>
        <taxon>rosids</taxon>
        <taxon>malvids</taxon>
        <taxon>Malvales</taxon>
        <taxon>Malvaceae</taxon>
        <taxon>Malvoideae</taxon>
        <taxon>Gossypium</taxon>
    </lineage>
</organism>
<evidence type="ECO:0000256" key="4">
    <source>
        <dbReference type="RuleBase" id="RU004005"/>
    </source>
</evidence>
<keyword evidence="6" id="KW-1185">Reference proteome</keyword>
<protein>
    <recommendedName>
        <fullName evidence="7">50S ribosomal protein L22, chloroplastic</fullName>
    </recommendedName>
</protein>
<proteinExistence type="inferred from homology"/>
<dbReference type="InterPro" id="IPR047867">
    <property type="entry name" value="Ribosomal_uL22_bac/org-type"/>
</dbReference>
<evidence type="ECO:0000256" key="2">
    <source>
        <dbReference type="ARBA" id="ARBA00022980"/>
    </source>
</evidence>
<evidence type="ECO:0000313" key="6">
    <source>
        <dbReference type="Proteomes" id="UP000701853"/>
    </source>
</evidence>
<gene>
    <name evidence="5" type="ORF">CXB51_016842</name>
</gene>